<name>A0A9W6L7I7_9PSEU</name>
<gene>
    <name evidence="2" type="ORF">GCM10017577_36600</name>
</gene>
<organism evidence="2 3">
    <name type="scientific">Pseudonocardia halophobica</name>
    <dbReference type="NCBI Taxonomy" id="29401"/>
    <lineage>
        <taxon>Bacteria</taxon>
        <taxon>Bacillati</taxon>
        <taxon>Actinomycetota</taxon>
        <taxon>Actinomycetes</taxon>
        <taxon>Pseudonocardiales</taxon>
        <taxon>Pseudonocardiaceae</taxon>
        <taxon>Pseudonocardia</taxon>
    </lineage>
</organism>
<feature type="compositionally biased region" description="Polar residues" evidence="1">
    <location>
        <begin position="179"/>
        <end position="192"/>
    </location>
</feature>
<dbReference type="AlphaFoldDB" id="A0A9W6L7I7"/>
<reference evidence="2" key="2">
    <citation type="submission" date="2023-01" db="EMBL/GenBank/DDBJ databases">
        <authorList>
            <person name="Sun Q."/>
            <person name="Evtushenko L."/>
        </authorList>
    </citation>
    <scope>NUCLEOTIDE SEQUENCE</scope>
    <source>
        <strain evidence="2">VKM Ac-1069</strain>
    </source>
</reference>
<evidence type="ECO:0000313" key="3">
    <source>
        <dbReference type="Proteomes" id="UP001143463"/>
    </source>
</evidence>
<proteinExistence type="predicted"/>
<dbReference type="EMBL" id="BSFQ01000014">
    <property type="protein sequence ID" value="GLL12519.1"/>
    <property type="molecule type" value="Genomic_DNA"/>
</dbReference>
<dbReference type="Proteomes" id="UP001143463">
    <property type="component" value="Unassembled WGS sequence"/>
</dbReference>
<feature type="region of interest" description="Disordered" evidence="1">
    <location>
        <begin position="157"/>
        <end position="192"/>
    </location>
</feature>
<feature type="compositionally biased region" description="Basic and acidic residues" evidence="1">
    <location>
        <begin position="167"/>
        <end position="176"/>
    </location>
</feature>
<keyword evidence="3" id="KW-1185">Reference proteome</keyword>
<evidence type="ECO:0000256" key="1">
    <source>
        <dbReference type="SAM" id="MobiDB-lite"/>
    </source>
</evidence>
<protein>
    <submittedName>
        <fullName evidence="2">Uncharacterized protein</fullName>
    </submittedName>
</protein>
<evidence type="ECO:0000313" key="2">
    <source>
        <dbReference type="EMBL" id="GLL12519.1"/>
    </source>
</evidence>
<sequence>MLQLVVPGVARGVDGRVDFAWREQRVVGEFDGRVRCGRLLAPGQEAGAAVFAEKVREDAIRAAGWTVLRWTWGSCGSSGRSPPASAASSTVDRTSHTRRCVARAVDRVCDALHRCGTGSERVCGAGMGVGPGGAGVPCRSGIGRADAPRTAATRCDSRHLIGTGPSDLRRCSHSPDRSVLQSPGTATSVPRR</sequence>
<accession>A0A9W6L7I7</accession>
<reference evidence="2" key="1">
    <citation type="journal article" date="2014" name="Int. J. Syst. Evol. Microbiol.">
        <title>Complete genome sequence of Corynebacterium casei LMG S-19264T (=DSM 44701T), isolated from a smear-ripened cheese.</title>
        <authorList>
            <consortium name="US DOE Joint Genome Institute (JGI-PGF)"/>
            <person name="Walter F."/>
            <person name="Albersmeier A."/>
            <person name="Kalinowski J."/>
            <person name="Ruckert C."/>
        </authorList>
    </citation>
    <scope>NUCLEOTIDE SEQUENCE</scope>
    <source>
        <strain evidence="2">VKM Ac-1069</strain>
    </source>
</reference>
<comment type="caution">
    <text evidence="2">The sequence shown here is derived from an EMBL/GenBank/DDBJ whole genome shotgun (WGS) entry which is preliminary data.</text>
</comment>